<accession>A0A424YDD5</accession>
<name>A0A424YDD5_9FIRM</name>
<proteinExistence type="predicted"/>
<gene>
    <name evidence="1" type="ORF">D5R97_06720</name>
</gene>
<dbReference type="EMBL" id="QZAA01000170">
    <property type="protein sequence ID" value="RQD75091.1"/>
    <property type="molecule type" value="Genomic_DNA"/>
</dbReference>
<evidence type="ECO:0000313" key="1">
    <source>
        <dbReference type="EMBL" id="RQD75091.1"/>
    </source>
</evidence>
<sequence length="120" mass="14118">MTNAKLSSTWVVKNEKNYVYEKILHYIEKKRMVIVEKNQSSITAKQGSPLISRLLGTFLTPAIYLPKKTIIQLEELERGTRIKVNIREDIGLSVNTNLEYKYKNFFNVWLDDFKNHLIEL</sequence>
<comment type="caution">
    <text evidence="1">The sequence shown here is derived from an EMBL/GenBank/DDBJ whole genome shotgun (WGS) entry which is preliminary data.</text>
</comment>
<reference evidence="1 2" key="1">
    <citation type="submission" date="2018-08" db="EMBL/GenBank/DDBJ databases">
        <title>The metabolism and importance of syntrophic acetate oxidation coupled to methane or sulfide production in haloalkaline environments.</title>
        <authorList>
            <person name="Timmers P.H.A."/>
            <person name="Vavourakis C.D."/>
            <person name="Sorokin D.Y."/>
            <person name="Sinninghe Damste J.S."/>
            <person name="Muyzer G."/>
            <person name="Stams A.J.M."/>
            <person name="Plugge C.M."/>
        </authorList>
    </citation>
    <scope>NUCLEOTIDE SEQUENCE [LARGE SCALE GENOMIC DNA]</scope>
    <source>
        <strain evidence="1">MSAO_Bac1</strain>
    </source>
</reference>
<organism evidence="1 2">
    <name type="scientific">Candidatus Syntrophonatronum acetioxidans</name>
    <dbReference type="NCBI Taxonomy" id="1795816"/>
    <lineage>
        <taxon>Bacteria</taxon>
        <taxon>Bacillati</taxon>
        <taxon>Bacillota</taxon>
        <taxon>Clostridia</taxon>
        <taxon>Eubacteriales</taxon>
        <taxon>Syntrophomonadaceae</taxon>
        <taxon>Candidatus Syntrophonatronum</taxon>
    </lineage>
</organism>
<dbReference type="AlphaFoldDB" id="A0A424YDD5"/>
<protein>
    <submittedName>
        <fullName evidence="1">Uncharacterized protein</fullName>
    </submittedName>
</protein>
<dbReference type="Proteomes" id="UP000285138">
    <property type="component" value="Unassembled WGS sequence"/>
</dbReference>
<evidence type="ECO:0000313" key="2">
    <source>
        <dbReference type="Proteomes" id="UP000285138"/>
    </source>
</evidence>